<dbReference type="SUPFAM" id="SSF50494">
    <property type="entry name" value="Trypsin-like serine proteases"/>
    <property type="match status" value="1"/>
</dbReference>
<dbReference type="GO" id="GO:0004252">
    <property type="term" value="F:serine-type endopeptidase activity"/>
    <property type="evidence" value="ECO:0007669"/>
    <property type="project" value="InterPro"/>
</dbReference>
<dbReference type="AlphaFoldDB" id="A0A150WBL1"/>
<dbReference type="Pfam" id="PF00089">
    <property type="entry name" value="Trypsin"/>
    <property type="match status" value="1"/>
</dbReference>
<dbReference type="InterPro" id="IPR033116">
    <property type="entry name" value="TRYPSIN_SER"/>
</dbReference>
<dbReference type="InterPro" id="IPR001314">
    <property type="entry name" value="Peptidase_S1A"/>
</dbReference>
<keyword evidence="2" id="KW-0378">Hydrolase</keyword>
<dbReference type="PROSITE" id="PS00134">
    <property type="entry name" value="TRYPSIN_HIS"/>
    <property type="match status" value="1"/>
</dbReference>
<sequence>MFKPFFRICSLALSLSTLAACSGGGGGGENLTNTVEPSACEVSGHSYGIVGGNTLGSGNELSSSTVLVVHIDDDKNEGICTGTLIDNDKVLTAAHCTERFAGATVIAFSNNVNCVVNAPKRTLRLVTDRAVPNEYRYSKNTSWDNSTYDLAILKFKGGLAPGYKVRALPSAGFTINQTDEMVMAGYGVTSEKAKDSGLLRYTTASATRVSTRFHLALINDTVSIPNTLVLDQVQNGVCKGDSGGPLYAKTKDGLTLVGITSMGIDNRAKKEQDSRVCHGVGIFADVRENLTWIREKMEAMK</sequence>
<name>A0A150WBL1_BDEBC</name>
<evidence type="ECO:0000313" key="5">
    <source>
        <dbReference type="EMBL" id="KYG60357.1"/>
    </source>
</evidence>
<dbReference type="PROSITE" id="PS50240">
    <property type="entry name" value="TRYPSIN_DOM"/>
    <property type="match status" value="1"/>
</dbReference>
<accession>A0A150WBL1</accession>
<evidence type="ECO:0000256" key="2">
    <source>
        <dbReference type="RuleBase" id="RU363034"/>
    </source>
</evidence>
<dbReference type="InterPro" id="IPR043504">
    <property type="entry name" value="Peptidase_S1_PA_chymotrypsin"/>
</dbReference>
<dbReference type="RefSeq" id="WP_063245127.1">
    <property type="nucleotide sequence ID" value="NZ_LUKF01000020.1"/>
</dbReference>
<evidence type="ECO:0000256" key="1">
    <source>
        <dbReference type="ARBA" id="ARBA00023157"/>
    </source>
</evidence>
<dbReference type="EMBL" id="LUKF01000020">
    <property type="protein sequence ID" value="KYG60357.1"/>
    <property type="molecule type" value="Genomic_DNA"/>
</dbReference>
<keyword evidence="2" id="KW-0720">Serine protease</keyword>
<feature type="signal peptide" evidence="3">
    <location>
        <begin position="1"/>
        <end position="19"/>
    </location>
</feature>
<dbReference type="InterPro" id="IPR018114">
    <property type="entry name" value="TRYPSIN_HIS"/>
</dbReference>
<dbReference type="PROSITE" id="PS51257">
    <property type="entry name" value="PROKAR_LIPOPROTEIN"/>
    <property type="match status" value="1"/>
</dbReference>
<dbReference type="InterPro" id="IPR051333">
    <property type="entry name" value="CLIP_Serine_Protease"/>
</dbReference>
<feature type="chain" id="PRO_5007572479" evidence="3">
    <location>
        <begin position="20"/>
        <end position="301"/>
    </location>
</feature>
<dbReference type="Gene3D" id="2.40.10.10">
    <property type="entry name" value="Trypsin-like serine proteases"/>
    <property type="match status" value="1"/>
</dbReference>
<evidence type="ECO:0000259" key="4">
    <source>
        <dbReference type="PROSITE" id="PS50240"/>
    </source>
</evidence>
<evidence type="ECO:0000313" key="6">
    <source>
        <dbReference type="Proteomes" id="UP000075391"/>
    </source>
</evidence>
<dbReference type="PANTHER" id="PTHR24260">
    <property type="match status" value="1"/>
</dbReference>
<dbReference type="PANTHER" id="PTHR24260:SF136">
    <property type="entry name" value="GH08193P-RELATED"/>
    <property type="match status" value="1"/>
</dbReference>
<dbReference type="GO" id="GO:0006508">
    <property type="term" value="P:proteolysis"/>
    <property type="evidence" value="ECO:0007669"/>
    <property type="project" value="UniProtKB-KW"/>
</dbReference>
<evidence type="ECO:0000256" key="3">
    <source>
        <dbReference type="SAM" id="SignalP"/>
    </source>
</evidence>
<keyword evidence="1" id="KW-1015">Disulfide bond</keyword>
<dbReference type="InterPro" id="IPR001254">
    <property type="entry name" value="Trypsin_dom"/>
</dbReference>
<proteinExistence type="predicted"/>
<feature type="domain" description="Peptidase S1" evidence="4">
    <location>
        <begin position="49"/>
        <end position="298"/>
    </location>
</feature>
<keyword evidence="2 5" id="KW-0645">Protease</keyword>
<protein>
    <submittedName>
        <fullName evidence="5">Protease</fullName>
    </submittedName>
</protein>
<dbReference type="PROSITE" id="PS00135">
    <property type="entry name" value="TRYPSIN_SER"/>
    <property type="match status" value="1"/>
</dbReference>
<keyword evidence="3" id="KW-0732">Signal</keyword>
<dbReference type="SMART" id="SM00020">
    <property type="entry name" value="Tryp_SPc"/>
    <property type="match status" value="1"/>
</dbReference>
<dbReference type="Proteomes" id="UP000075391">
    <property type="component" value="Unassembled WGS sequence"/>
</dbReference>
<dbReference type="OrthoDB" id="5289919at2"/>
<comment type="caution">
    <text evidence="5">The sequence shown here is derived from an EMBL/GenBank/DDBJ whole genome shotgun (WGS) entry which is preliminary data.</text>
</comment>
<dbReference type="InterPro" id="IPR009003">
    <property type="entry name" value="Peptidase_S1_PA"/>
</dbReference>
<organism evidence="5 6">
    <name type="scientific">Bdellovibrio bacteriovorus</name>
    <dbReference type="NCBI Taxonomy" id="959"/>
    <lineage>
        <taxon>Bacteria</taxon>
        <taxon>Pseudomonadati</taxon>
        <taxon>Bdellovibrionota</taxon>
        <taxon>Bdellovibrionia</taxon>
        <taxon>Bdellovibrionales</taxon>
        <taxon>Pseudobdellovibrionaceae</taxon>
        <taxon>Bdellovibrio</taxon>
    </lineage>
</organism>
<dbReference type="PRINTS" id="PR00722">
    <property type="entry name" value="CHYMOTRYPSIN"/>
</dbReference>
<reference evidence="5 6" key="1">
    <citation type="submission" date="2016-03" db="EMBL/GenBank/DDBJ databases">
        <authorList>
            <person name="Ploux O."/>
        </authorList>
    </citation>
    <scope>NUCLEOTIDE SEQUENCE [LARGE SCALE GENOMIC DNA]</scope>
    <source>
        <strain evidence="5 6">BER2</strain>
    </source>
</reference>
<gene>
    <name evidence="5" type="ORF">AZI85_12855</name>
</gene>